<gene>
    <name evidence="2" type="ORF">SAMN04487775_1112</name>
</gene>
<dbReference type="CDD" id="cd02440">
    <property type="entry name" value="AdoMet_MTases"/>
    <property type="match status" value="1"/>
</dbReference>
<dbReference type="InterPro" id="IPR029063">
    <property type="entry name" value="SAM-dependent_MTases_sf"/>
</dbReference>
<dbReference type="Gene3D" id="3.40.50.150">
    <property type="entry name" value="Vaccinia Virus protein VP39"/>
    <property type="match status" value="1"/>
</dbReference>
<organism evidence="2 3">
    <name type="scientific">Treponema bryantii</name>
    <dbReference type="NCBI Taxonomy" id="163"/>
    <lineage>
        <taxon>Bacteria</taxon>
        <taxon>Pseudomonadati</taxon>
        <taxon>Spirochaetota</taxon>
        <taxon>Spirochaetia</taxon>
        <taxon>Spirochaetales</taxon>
        <taxon>Treponemataceae</taxon>
        <taxon>Treponema</taxon>
    </lineage>
</organism>
<name>A0A1I3MWT4_9SPIR</name>
<evidence type="ECO:0000313" key="2">
    <source>
        <dbReference type="EMBL" id="SFJ01106.1"/>
    </source>
</evidence>
<reference evidence="3" key="1">
    <citation type="submission" date="2016-10" db="EMBL/GenBank/DDBJ databases">
        <authorList>
            <person name="Varghese N."/>
            <person name="Submissions S."/>
        </authorList>
    </citation>
    <scope>NUCLEOTIDE SEQUENCE [LARGE SCALE GENOMIC DNA]</scope>
    <source>
        <strain evidence="3">XBD1002</strain>
    </source>
</reference>
<sequence length="291" mass="33077">MADLNKYYNKFHEEHRLTTRHGQVEFRTTMHFIEESINTVVEPGNTVVEPVETTADDGSQNVVSIRPSDYSTTGVPVKIADIGAGTGRYSIELCHRGYDVTAVELVKHNLEILRAKHENIKTWQGDARNLHFLDDETFDITLLFGPLYHLHGDDEKLKALNEAKRITKKGGIILVAYVMNEYSVISYCFKEHKWTEVAAKGGLSSDFHTVCTEEDLYDYVRVEDINRLNEAAGLERIKLISADGAADYMRRELNEMSEEEFEAFCKFQISISERPELVGAGSHCVDILRKN</sequence>
<dbReference type="GO" id="GO:0008757">
    <property type="term" value="F:S-adenosylmethionine-dependent methyltransferase activity"/>
    <property type="evidence" value="ECO:0007669"/>
    <property type="project" value="InterPro"/>
</dbReference>
<feature type="domain" description="Methyltransferase type 11" evidence="1">
    <location>
        <begin position="81"/>
        <end position="174"/>
    </location>
</feature>
<dbReference type="InterPro" id="IPR013216">
    <property type="entry name" value="Methyltransf_11"/>
</dbReference>
<dbReference type="SUPFAM" id="SSF53335">
    <property type="entry name" value="S-adenosyl-L-methionine-dependent methyltransferases"/>
    <property type="match status" value="1"/>
</dbReference>
<keyword evidence="2" id="KW-0808">Transferase</keyword>
<evidence type="ECO:0000313" key="3">
    <source>
        <dbReference type="Proteomes" id="UP000182737"/>
    </source>
</evidence>
<dbReference type="Pfam" id="PF08241">
    <property type="entry name" value="Methyltransf_11"/>
    <property type="match status" value="1"/>
</dbReference>
<evidence type="ECO:0000259" key="1">
    <source>
        <dbReference type="Pfam" id="PF08241"/>
    </source>
</evidence>
<protein>
    <submittedName>
        <fullName evidence="2">Methyltransferase domain-containing protein</fullName>
    </submittedName>
</protein>
<keyword evidence="3" id="KW-1185">Reference proteome</keyword>
<dbReference type="RefSeq" id="WP_074933216.1">
    <property type="nucleotide sequence ID" value="NZ_FORI01000011.1"/>
</dbReference>
<proteinExistence type="predicted"/>
<dbReference type="EMBL" id="FORI01000011">
    <property type="protein sequence ID" value="SFJ01106.1"/>
    <property type="molecule type" value="Genomic_DNA"/>
</dbReference>
<dbReference type="AlphaFoldDB" id="A0A1I3MWT4"/>
<keyword evidence="2" id="KW-0489">Methyltransferase</keyword>
<accession>A0A1I3MWT4</accession>
<dbReference type="Proteomes" id="UP000182737">
    <property type="component" value="Unassembled WGS sequence"/>
</dbReference>
<dbReference type="GO" id="GO:0032259">
    <property type="term" value="P:methylation"/>
    <property type="evidence" value="ECO:0007669"/>
    <property type="project" value="UniProtKB-KW"/>
</dbReference>